<evidence type="ECO:0000256" key="5">
    <source>
        <dbReference type="ARBA" id="ARBA00023242"/>
    </source>
</evidence>
<accession>A0ABQ8TF85</accession>
<comment type="caution">
    <text evidence="7">The sequence shown here is derived from an EMBL/GenBank/DDBJ whole genome shotgun (WGS) entry which is preliminary data.</text>
</comment>
<dbReference type="SMART" id="SM00320">
    <property type="entry name" value="WD40"/>
    <property type="match status" value="3"/>
</dbReference>
<dbReference type="EMBL" id="JAJSOF020000011">
    <property type="protein sequence ID" value="KAJ4444801.1"/>
    <property type="molecule type" value="Genomic_DNA"/>
</dbReference>
<evidence type="ECO:0000256" key="6">
    <source>
        <dbReference type="PROSITE-ProRule" id="PRU00221"/>
    </source>
</evidence>
<evidence type="ECO:0000256" key="3">
    <source>
        <dbReference type="ARBA" id="ARBA00022737"/>
    </source>
</evidence>
<evidence type="ECO:0000256" key="1">
    <source>
        <dbReference type="ARBA" id="ARBA00004123"/>
    </source>
</evidence>
<name>A0ABQ8TF85_PERAM</name>
<evidence type="ECO:0000313" key="7">
    <source>
        <dbReference type="EMBL" id="KAJ4444801.1"/>
    </source>
</evidence>
<dbReference type="InterPro" id="IPR036322">
    <property type="entry name" value="WD40_repeat_dom_sf"/>
</dbReference>
<dbReference type="PROSITE" id="PS00678">
    <property type="entry name" value="WD_REPEATS_1"/>
    <property type="match status" value="1"/>
</dbReference>
<gene>
    <name evidence="7" type="ORF">ANN_06598</name>
</gene>
<organism evidence="7 8">
    <name type="scientific">Periplaneta americana</name>
    <name type="common">American cockroach</name>
    <name type="synonym">Blatta americana</name>
    <dbReference type="NCBI Taxonomy" id="6978"/>
    <lineage>
        <taxon>Eukaryota</taxon>
        <taxon>Metazoa</taxon>
        <taxon>Ecdysozoa</taxon>
        <taxon>Arthropoda</taxon>
        <taxon>Hexapoda</taxon>
        <taxon>Insecta</taxon>
        <taxon>Pterygota</taxon>
        <taxon>Neoptera</taxon>
        <taxon>Polyneoptera</taxon>
        <taxon>Dictyoptera</taxon>
        <taxon>Blattodea</taxon>
        <taxon>Blattoidea</taxon>
        <taxon>Blattidae</taxon>
        <taxon>Blattinae</taxon>
        <taxon>Periplaneta</taxon>
    </lineage>
</organism>
<reference evidence="7 8" key="1">
    <citation type="journal article" date="2022" name="Allergy">
        <title>Genome assembly and annotation of Periplaneta americana reveal a comprehensive cockroach allergen profile.</title>
        <authorList>
            <person name="Wang L."/>
            <person name="Xiong Q."/>
            <person name="Saelim N."/>
            <person name="Wang L."/>
            <person name="Nong W."/>
            <person name="Wan A.T."/>
            <person name="Shi M."/>
            <person name="Liu X."/>
            <person name="Cao Q."/>
            <person name="Hui J.H.L."/>
            <person name="Sookrung N."/>
            <person name="Leung T.F."/>
            <person name="Tungtrongchitr A."/>
            <person name="Tsui S.K.W."/>
        </authorList>
    </citation>
    <scope>NUCLEOTIDE SEQUENCE [LARGE SCALE GENOMIC DNA]</scope>
    <source>
        <strain evidence="7">PWHHKU_190912</strain>
    </source>
</reference>
<dbReference type="PANTHER" id="PTHR15052:SF2">
    <property type="entry name" value="GENERAL TRANSCRIPTION FACTOR 3C POLYPEPTIDE 2"/>
    <property type="match status" value="1"/>
</dbReference>
<protein>
    <submittedName>
        <fullName evidence="7">Uncharacterized protein</fullName>
    </submittedName>
</protein>
<proteinExistence type="predicted"/>
<comment type="subcellular location">
    <subcellularLocation>
        <location evidence="1">Nucleus</location>
    </subcellularLocation>
</comment>
<dbReference type="Gene3D" id="2.130.10.10">
    <property type="entry name" value="YVTN repeat-like/Quinoprotein amine dehydrogenase"/>
    <property type="match status" value="2"/>
</dbReference>
<keyword evidence="2 6" id="KW-0853">WD repeat</keyword>
<dbReference type="InterPro" id="IPR001680">
    <property type="entry name" value="WD40_rpt"/>
</dbReference>
<dbReference type="Pfam" id="PF00400">
    <property type="entry name" value="WD40"/>
    <property type="match status" value="2"/>
</dbReference>
<evidence type="ECO:0000256" key="2">
    <source>
        <dbReference type="ARBA" id="ARBA00022574"/>
    </source>
</evidence>
<keyword evidence="4" id="KW-0804">Transcription</keyword>
<keyword evidence="8" id="KW-1185">Reference proteome</keyword>
<evidence type="ECO:0000256" key="4">
    <source>
        <dbReference type="ARBA" id="ARBA00023163"/>
    </source>
</evidence>
<keyword evidence="5" id="KW-0539">Nucleus</keyword>
<evidence type="ECO:0000313" key="8">
    <source>
        <dbReference type="Proteomes" id="UP001148838"/>
    </source>
</evidence>
<feature type="repeat" description="WD" evidence="6">
    <location>
        <begin position="477"/>
        <end position="513"/>
    </location>
</feature>
<dbReference type="InterPro" id="IPR052416">
    <property type="entry name" value="GTF3C_component"/>
</dbReference>
<keyword evidence="3" id="KW-0677">Repeat</keyword>
<dbReference type="InterPro" id="IPR015943">
    <property type="entry name" value="WD40/YVTN_repeat-like_dom_sf"/>
</dbReference>
<dbReference type="Proteomes" id="UP001148838">
    <property type="component" value="Unassembled WGS sequence"/>
</dbReference>
<dbReference type="SUPFAM" id="SSF50978">
    <property type="entry name" value="WD40 repeat-like"/>
    <property type="match status" value="1"/>
</dbReference>
<sequence length="670" mass="74773">MAGLYEGSNEPAGSLKAICNHLENYMDPLYPHIHSSSEDWVTLNLDEAARYLPQTEESVQMACVYMKRKVLQNPKEAVKQWSRLKLFQAEIVDEEISAQAARIWPFMAFGVVGMSPQKKNPMLSKLGTGQPGAPVLFAGGPVWALAWCPVPLQQAIYRDAEVDQYLALSCHAGMENTYLSGHQYAQPGLIQIWNFGHLDNLKLFCIDGIDDSEIVFGEMRSGIRQRLHDIHLTVGENLGEKNRPRSCSIPEMVLGIAHEYGVVWCMEWCPSGCYDMPNVDIPDNRLRRLGLLAAACSDGTIRIFSVCFPTELANEVADRVPILKTEAMCTLVLDDSNTCLLENSNWQCTRLSWYKGKGHRIIAGAFTNGMVALWDLASESPLLCKKTGKSYTMYPYHCFQAHIGVVSDMIDLKHMNEGIKKHDSSAAHINNNVKLAVLGQTNIQTQLDSIELLNFTMIKLPRTDMCVRFCGAFELALRALALSPHSGGRFMMTGSFDRTTKFWDLEDTSAPITINKRGSVTDGVWLTHWVSTVSSYDDGYALGHANGTLNPVRNFGFSNYPLLAQNSVVWSLSTCDWVNAVAQGTLAGELAVIFSHQLLIAVCTEKGMKNKRMITLQVASRNYWLSRPASMECSKMMLDGFCNEHPRRTYSEEVFRLRPTGGLGKLPKQE</sequence>
<dbReference type="PANTHER" id="PTHR15052">
    <property type="entry name" value="RNA POLYMERASE III TRANSCRIPTION INITIATION FACTOR COMPLEX SUBUNIT"/>
    <property type="match status" value="1"/>
</dbReference>
<dbReference type="InterPro" id="IPR019775">
    <property type="entry name" value="WD40_repeat_CS"/>
</dbReference>
<dbReference type="PROSITE" id="PS50082">
    <property type="entry name" value="WD_REPEATS_2"/>
    <property type="match status" value="1"/>
</dbReference>